<dbReference type="EMBL" id="JAVRHY010000004">
    <property type="protein sequence ID" value="MDT0617919.1"/>
    <property type="molecule type" value="Genomic_DNA"/>
</dbReference>
<dbReference type="Gene3D" id="2.170.150.40">
    <property type="entry name" value="Domain of unknown function (DUF427)"/>
    <property type="match status" value="1"/>
</dbReference>
<dbReference type="Pfam" id="PF04248">
    <property type="entry name" value="NTP_transf_9"/>
    <property type="match status" value="1"/>
</dbReference>
<comment type="caution">
    <text evidence="2">The sequence shown here is derived from an EMBL/GenBank/DDBJ whole genome shotgun (WGS) entry which is preliminary data.</text>
</comment>
<sequence length="126" mass="13720">MPDAELQVDQTLTDTGRITLSPIAAVIHVQCGGEAIARSEQALELRETGYPPVIYVPIADVQPGVLGHNPATSHCPFKGDARYYDVTVGEQALPNAAWHYPDPRPELAAIANCVAFYPDPIVIWRE</sequence>
<evidence type="ECO:0000313" key="3">
    <source>
        <dbReference type="Proteomes" id="UP001259982"/>
    </source>
</evidence>
<evidence type="ECO:0000259" key="1">
    <source>
        <dbReference type="Pfam" id="PF04248"/>
    </source>
</evidence>
<dbReference type="InterPro" id="IPR007361">
    <property type="entry name" value="DUF427"/>
</dbReference>
<dbReference type="Proteomes" id="UP001259982">
    <property type="component" value="Unassembled WGS sequence"/>
</dbReference>
<dbReference type="InterPro" id="IPR038694">
    <property type="entry name" value="DUF427_sf"/>
</dbReference>
<dbReference type="PANTHER" id="PTHR34310">
    <property type="entry name" value="DUF427 DOMAIN PROTEIN (AFU_ORTHOLOGUE AFUA_3G02220)"/>
    <property type="match status" value="1"/>
</dbReference>
<dbReference type="PANTHER" id="PTHR34310:SF9">
    <property type="entry name" value="BLR5716 PROTEIN"/>
    <property type="match status" value="1"/>
</dbReference>
<reference evidence="2 3" key="1">
    <citation type="submission" date="2023-09" db="EMBL/GenBank/DDBJ databases">
        <authorList>
            <person name="Rey-Velasco X."/>
        </authorList>
    </citation>
    <scope>NUCLEOTIDE SEQUENCE [LARGE SCALE GENOMIC DNA]</scope>
    <source>
        <strain evidence="2 3">P385</strain>
    </source>
</reference>
<proteinExistence type="predicted"/>
<gene>
    <name evidence="2" type="ORF">RM531_05500</name>
</gene>
<protein>
    <submittedName>
        <fullName evidence="2">DUF427 domain-containing protein</fullName>
    </submittedName>
</protein>
<accession>A0ABU3B640</accession>
<dbReference type="RefSeq" id="WP_311657887.1">
    <property type="nucleotide sequence ID" value="NZ_JAVRHY010000004.1"/>
</dbReference>
<organism evidence="2 3">
    <name type="scientific">Spectribacter acetivorans</name>
    <dbReference type="NCBI Taxonomy" id="3075603"/>
    <lineage>
        <taxon>Bacteria</taxon>
        <taxon>Pseudomonadati</taxon>
        <taxon>Pseudomonadota</taxon>
        <taxon>Gammaproteobacteria</taxon>
        <taxon>Salinisphaerales</taxon>
        <taxon>Salinisphaeraceae</taxon>
        <taxon>Spectribacter</taxon>
    </lineage>
</organism>
<evidence type="ECO:0000313" key="2">
    <source>
        <dbReference type="EMBL" id="MDT0617919.1"/>
    </source>
</evidence>
<name>A0ABU3B640_9GAMM</name>
<keyword evidence="3" id="KW-1185">Reference proteome</keyword>
<feature type="domain" description="DUF427" evidence="1">
    <location>
        <begin position="28"/>
        <end position="119"/>
    </location>
</feature>